<feature type="compositionally biased region" description="Acidic residues" evidence="1">
    <location>
        <begin position="195"/>
        <end position="206"/>
    </location>
</feature>
<organism evidence="2 3">
    <name type="scientific">Cannabis sativa</name>
    <name type="common">Hemp</name>
    <name type="synonym">Marijuana</name>
    <dbReference type="NCBI Taxonomy" id="3483"/>
    <lineage>
        <taxon>Eukaryota</taxon>
        <taxon>Viridiplantae</taxon>
        <taxon>Streptophyta</taxon>
        <taxon>Embryophyta</taxon>
        <taxon>Tracheophyta</taxon>
        <taxon>Spermatophyta</taxon>
        <taxon>Magnoliopsida</taxon>
        <taxon>eudicotyledons</taxon>
        <taxon>Gunneridae</taxon>
        <taxon>Pentapetalae</taxon>
        <taxon>rosids</taxon>
        <taxon>fabids</taxon>
        <taxon>Rosales</taxon>
        <taxon>Cannabaceae</taxon>
        <taxon>Cannabis</taxon>
    </lineage>
</organism>
<dbReference type="Proteomes" id="UP000596661">
    <property type="component" value="Chromosome 3"/>
</dbReference>
<dbReference type="AlphaFoldDB" id="A0A803P4F5"/>
<feature type="region of interest" description="Disordered" evidence="1">
    <location>
        <begin position="1"/>
        <end position="23"/>
    </location>
</feature>
<evidence type="ECO:0000313" key="3">
    <source>
        <dbReference type="Proteomes" id="UP000596661"/>
    </source>
</evidence>
<dbReference type="Gramene" id="evm.model.03.1217">
    <property type="protein sequence ID" value="cds.evm.model.03.1217"/>
    <property type="gene ID" value="evm.TU.03.1217"/>
</dbReference>
<keyword evidence="3" id="KW-1185">Reference proteome</keyword>
<reference evidence="2" key="2">
    <citation type="submission" date="2021-03" db="UniProtKB">
        <authorList>
            <consortium name="EnsemblPlants"/>
        </authorList>
    </citation>
    <scope>IDENTIFICATION</scope>
</reference>
<feature type="region of interest" description="Disordered" evidence="1">
    <location>
        <begin position="156"/>
        <end position="217"/>
    </location>
</feature>
<dbReference type="EnsemblPlants" id="evm.model.03.1217">
    <property type="protein sequence ID" value="cds.evm.model.03.1217"/>
    <property type="gene ID" value="evm.TU.03.1217"/>
</dbReference>
<accession>A0A803P4F5</accession>
<protein>
    <submittedName>
        <fullName evidence="2">Uncharacterized protein</fullName>
    </submittedName>
</protein>
<evidence type="ECO:0000256" key="1">
    <source>
        <dbReference type="SAM" id="MobiDB-lite"/>
    </source>
</evidence>
<feature type="compositionally biased region" description="Basic and acidic residues" evidence="1">
    <location>
        <begin position="1"/>
        <end position="12"/>
    </location>
</feature>
<sequence>MGNESTDRRRSELEEDHEDEEGHANYMGQMAMAMGKLGTLEGFIRQLPTRPHDQPITTRPKSTKYFDRLGRQKNLRSNISRERPTDMHITTCDVYRAEFDTLVTLVRIHTIQEFLDKVDAFIKLEETIKKARGASQLEATNYTAYPFLESRMNIDHEREEESTSNASIETNSSSASQDEIEKRDSDDESHVVSQDDLEQIGIDEESPLLPKTSRDKG</sequence>
<evidence type="ECO:0000313" key="2">
    <source>
        <dbReference type="EnsemblPlants" id="cds.evm.model.03.1217"/>
    </source>
</evidence>
<reference evidence="2" key="1">
    <citation type="submission" date="2018-11" db="EMBL/GenBank/DDBJ databases">
        <authorList>
            <person name="Grassa J C."/>
        </authorList>
    </citation>
    <scope>NUCLEOTIDE SEQUENCE [LARGE SCALE GENOMIC DNA]</scope>
</reference>
<dbReference type="EMBL" id="UZAU01000289">
    <property type="status" value="NOT_ANNOTATED_CDS"/>
    <property type="molecule type" value="Genomic_DNA"/>
</dbReference>
<feature type="compositionally biased region" description="Polar residues" evidence="1">
    <location>
        <begin position="163"/>
        <end position="177"/>
    </location>
</feature>
<feature type="compositionally biased region" description="Basic and acidic residues" evidence="1">
    <location>
        <begin position="179"/>
        <end position="190"/>
    </location>
</feature>
<name>A0A803P4F5_CANSA</name>
<proteinExistence type="predicted"/>